<evidence type="ECO:0000313" key="3">
    <source>
        <dbReference type="Proteomes" id="UP000249046"/>
    </source>
</evidence>
<gene>
    <name evidence="2" type="ORF">DI564_06180</name>
</gene>
<reference evidence="2 3" key="1">
    <citation type="submission" date="2017-08" db="EMBL/GenBank/DDBJ databases">
        <title>Infants hospitalized years apart are colonized by the same room-sourced microbial strains.</title>
        <authorList>
            <person name="Brooks B."/>
            <person name="Olm M.R."/>
            <person name="Firek B.A."/>
            <person name="Baker R."/>
            <person name="Thomas B.C."/>
            <person name="Morowitz M.J."/>
            <person name="Banfield J.F."/>
        </authorList>
    </citation>
    <scope>NUCLEOTIDE SEQUENCE [LARGE SCALE GENOMIC DNA]</scope>
    <source>
        <strain evidence="2">S2_005_003_R2_42</strain>
    </source>
</reference>
<proteinExistence type="predicted"/>
<organism evidence="2 3">
    <name type="scientific">Rhodanobacter denitrificans</name>
    <dbReference type="NCBI Taxonomy" id="666685"/>
    <lineage>
        <taxon>Bacteria</taxon>
        <taxon>Pseudomonadati</taxon>
        <taxon>Pseudomonadota</taxon>
        <taxon>Gammaproteobacteria</taxon>
        <taxon>Lysobacterales</taxon>
        <taxon>Rhodanobacteraceae</taxon>
        <taxon>Rhodanobacter</taxon>
    </lineage>
</organism>
<dbReference type="AlphaFoldDB" id="A0A2W5KK37"/>
<accession>A0A2W5KK37</accession>
<dbReference type="EMBL" id="QFPO01000004">
    <property type="protein sequence ID" value="PZQ17391.1"/>
    <property type="molecule type" value="Genomic_DNA"/>
</dbReference>
<sequence length="494" mass="51508">MKTSLFRAGLTCAAALTASVATAGPADPFDEVPMAPAGTLPNDLSVDATFSGDGLQTIDFNDGFSEADLAKRVFPAEGGGYWVVGVHGTGINEPPRAVIAKLLPNGNLDTSYNGGGRIVAMPMDLIEDVTQGPFQTLYFTGRYTHPQAGDLDFGVFCVDVDGDPCQGFGTNGFKSVSFDLGSGSQHHDDVPARITYAFSSLYVGGSCGSGSGTSYNDAACVTKLSAATGAVDSGFADAGRYHRNFDFGGSRRDAVTDLLAYSPQAGQVRLVLVGDLMINAPSDTDGFIASLDGISGQESSQFGGAGFSRLIFDLGSSRADHATRVIRRGDGGFIVAGYAVDDSASPTQEQMFLAAFDPFGSFDTRFGSNGTLNRLVLSGTNRPFALAERPRTGDLVIGLNARADLFGDGHPIATVVQFSRLGNSIHALAALDVPGTGGSYLSTGGGDLLIDGTDRVVVVGNRQWNGLDYDMVAARYVATDRIFADHFGSVTADH</sequence>
<feature type="signal peptide" evidence="1">
    <location>
        <begin position="1"/>
        <end position="23"/>
    </location>
</feature>
<dbReference type="Proteomes" id="UP000249046">
    <property type="component" value="Unassembled WGS sequence"/>
</dbReference>
<keyword evidence="1" id="KW-0732">Signal</keyword>
<name>A0A2W5KK37_9GAMM</name>
<protein>
    <recommendedName>
        <fullName evidence="4">Delta-60 repeat domain-containing protein</fullName>
    </recommendedName>
</protein>
<evidence type="ECO:0008006" key="4">
    <source>
        <dbReference type="Google" id="ProtNLM"/>
    </source>
</evidence>
<evidence type="ECO:0000313" key="2">
    <source>
        <dbReference type="EMBL" id="PZQ17391.1"/>
    </source>
</evidence>
<evidence type="ECO:0000256" key="1">
    <source>
        <dbReference type="SAM" id="SignalP"/>
    </source>
</evidence>
<comment type="caution">
    <text evidence="2">The sequence shown here is derived from an EMBL/GenBank/DDBJ whole genome shotgun (WGS) entry which is preliminary data.</text>
</comment>
<feature type="chain" id="PRO_5016137078" description="Delta-60 repeat domain-containing protein" evidence="1">
    <location>
        <begin position="24"/>
        <end position="494"/>
    </location>
</feature>